<organism evidence="2">
    <name type="scientific">Tuwongella immobilis</name>
    <dbReference type="NCBI Taxonomy" id="692036"/>
    <lineage>
        <taxon>Bacteria</taxon>
        <taxon>Pseudomonadati</taxon>
        <taxon>Planctomycetota</taxon>
        <taxon>Planctomycetia</taxon>
        <taxon>Gemmatales</taxon>
        <taxon>Gemmataceae</taxon>
        <taxon>Tuwongella</taxon>
    </lineage>
</organism>
<feature type="transmembrane region" description="Helical" evidence="1">
    <location>
        <begin position="102"/>
        <end position="125"/>
    </location>
</feature>
<dbReference type="KEGG" id="tim:GMBLW1_35280"/>
<name>A0A6C2YY47_9BACT</name>
<dbReference type="GO" id="GO:0140359">
    <property type="term" value="F:ABC-type transporter activity"/>
    <property type="evidence" value="ECO:0007669"/>
    <property type="project" value="InterPro"/>
</dbReference>
<feature type="transmembrane region" description="Helical" evidence="1">
    <location>
        <begin position="12"/>
        <end position="37"/>
    </location>
</feature>
<dbReference type="Pfam" id="PF12730">
    <property type="entry name" value="ABC2_membrane_4"/>
    <property type="match status" value="1"/>
</dbReference>
<dbReference type="GO" id="GO:0016020">
    <property type="term" value="C:membrane"/>
    <property type="evidence" value="ECO:0007669"/>
    <property type="project" value="UniProtKB-SubCell"/>
</dbReference>
<sequence>MRPTLSLLKREFTAYFLSPIAYVILTVFLLVVGHLFFLTTTLLTERGPRGIEDPMAGLLGDERFWLVFLFIPPLLTMRSFAEERSSGTLEMLMTAPIRDWQVVFAKFMACLGFYVLLWLPTIVFLPVLTDATPEVKPIFNPFSGMLLMGIFLLAVWLLSSLLLSANVKPIGLLWLVLLVGVGLTTAGAILHYRSPGEKMLLFRSAIDPMPVLSSYLAVFLAGAMFLSLGLFVSSLVRSQLVAAIVSLVLSLLFVVTGFWRPDLDPSSTTAKLLEFFSVPMHFSQEFTRGLIDTRRIVLYVSVTFFCLFLTVRSLESRRWR</sequence>
<feature type="transmembrane region" description="Helical" evidence="1">
    <location>
        <begin position="172"/>
        <end position="192"/>
    </location>
</feature>
<evidence type="ECO:0000313" key="3">
    <source>
        <dbReference type="Proteomes" id="UP000464378"/>
    </source>
</evidence>
<feature type="transmembrane region" description="Helical" evidence="1">
    <location>
        <begin position="145"/>
        <end position="165"/>
    </location>
</feature>
<dbReference type="Proteomes" id="UP000464378">
    <property type="component" value="Chromosome"/>
</dbReference>
<dbReference type="AlphaFoldDB" id="A0A6C2YY47"/>
<feature type="transmembrane region" description="Helical" evidence="1">
    <location>
        <begin position="296"/>
        <end position="314"/>
    </location>
</feature>
<keyword evidence="1" id="KW-0472">Membrane</keyword>
<feature type="transmembrane region" description="Helical" evidence="1">
    <location>
        <begin position="212"/>
        <end position="233"/>
    </location>
</feature>
<keyword evidence="1" id="KW-0812">Transmembrane</keyword>
<dbReference type="EMBL" id="LR593887">
    <property type="protein sequence ID" value="VTS08686.1"/>
    <property type="molecule type" value="Genomic_DNA"/>
</dbReference>
<dbReference type="InParanoid" id="A0A6C2YY47"/>
<keyword evidence="1" id="KW-1133">Transmembrane helix</keyword>
<protein>
    <recommendedName>
        <fullName evidence="4">ABC-2 type transporter domain-containing protein</fullName>
    </recommendedName>
</protein>
<proteinExistence type="predicted"/>
<dbReference type="RefSeq" id="WP_162660822.1">
    <property type="nucleotide sequence ID" value="NZ_LR593887.1"/>
</dbReference>
<gene>
    <name evidence="2" type="ORF">GMBLW1_35280</name>
</gene>
<reference evidence="2" key="1">
    <citation type="submission" date="2019-04" db="EMBL/GenBank/DDBJ databases">
        <authorList>
            <consortium name="Science for Life Laboratories"/>
        </authorList>
    </citation>
    <scope>NUCLEOTIDE SEQUENCE</scope>
    <source>
        <strain evidence="2">MBLW1</strain>
    </source>
</reference>
<evidence type="ECO:0000313" key="2">
    <source>
        <dbReference type="EMBL" id="VIP05665.1"/>
    </source>
</evidence>
<feature type="transmembrane region" description="Helical" evidence="1">
    <location>
        <begin position="64"/>
        <end position="81"/>
    </location>
</feature>
<keyword evidence="3" id="KW-1185">Reference proteome</keyword>
<feature type="transmembrane region" description="Helical" evidence="1">
    <location>
        <begin position="240"/>
        <end position="259"/>
    </location>
</feature>
<evidence type="ECO:0000256" key="1">
    <source>
        <dbReference type="SAM" id="Phobius"/>
    </source>
</evidence>
<accession>A0A6C2YY47</accession>
<dbReference type="PANTHER" id="PTHR37305:SF1">
    <property type="entry name" value="MEMBRANE PROTEIN"/>
    <property type="match status" value="1"/>
</dbReference>
<evidence type="ECO:0008006" key="4">
    <source>
        <dbReference type="Google" id="ProtNLM"/>
    </source>
</evidence>
<dbReference type="EMBL" id="LR586016">
    <property type="protein sequence ID" value="VIP05665.1"/>
    <property type="molecule type" value="Genomic_DNA"/>
</dbReference>
<dbReference type="PANTHER" id="PTHR37305">
    <property type="entry name" value="INTEGRAL MEMBRANE PROTEIN-RELATED"/>
    <property type="match status" value="1"/>
</dbReference>